<dbReference type="EMBL" id="JAGYWB010000018">
    <property type="protein sequence ID" value="KAI0492354.1"/>
    <property type="molecule type" value="Genomic_DNA"/>
</dbReference>
<dbReference type="AlphaFoldDB" id="A0A8T3A8M5"/>
<evidence type="ECO:0000313" key="2">
    <source>
        <dbReference type="EMBL" id="KAI0492354.1"/>
    </source>
</evidence>
<evidence type="ECO:0000256" key="1">
    <source>
        <dbReference type="SAM" id="Phobius"/>
    </source>
</evidence>
<gene>
    <name evidence="2" type="ORF">KFK09_026625</name>
</gene>
<evidence type="ECO:0000313" key="3">
    <source>
        <dbReference type="Proteomes" id="UP000829196"/>
    </source>
</evidence>
<comment type="caution">
    <text evidence="2">The sequence shown here is derived from an EMBL/GenBank/DDBJ whole genome shotgun (WGS) entry which is preliminary data.</text>
</comment>
<name>A0A8T3A8M5_DENNO</name>
<keyword evidence="1" id="KW-1133">Transmembrane helix</keyword>
<protein>
    <submittedName>
        <fullName evidence="2">Uncharacterized protein</fullName>
    </submittedName>
</protein>
<feature type="transmembrane region" description="Helical" evidence="1">
    <location>
        <begin position="71"/>
        <end position="88"/>
    </location>
</feature>
<accession>A0A8T3A8M5</accession>
<sequence>MKITNKRDVGIVVLDTLRRSQVHPIISTMPFAVPTPNEALDIFLRLLPATHYKKKSISTNGIQIPNSKPKVRVFFCFVFLSKILYLFSMEANVKGI</sequence>
<keyword evidence="1" id="KW-0472">Membrane</keyword>
<proteinExistence type="predicted"/>
<reference evidence="2" key="1">
    <citation type="journal article" date="2022" name="Front. Genet.">
        <title>Chromosome-Scale Assembly of the Dendrobium nobile Genome Provides Insights Into the Molecular Mechanism of the Biosynthesis of the Medicinal Active Ingredient of Dendrobium.</title>
        <authorList>
            <person name="Xu Q."/>
            <person name="Niu S.-C."/>
            <person name="Li K.-L."/>
            <person name="Zheng P.-J."/>
            <person name="Zhang X.-J."/>
            <person name="Jia Y."/>
            <person name="Liu Y."/>
            <person name="Niu Y.-X."/>
            <person name="Yu L.-H."/>
            <person name="Chen D.-F."/>
            <person name="Zhang G.-Q."/>
        </authorList>
    </citation>
    <scope>NUCLEOTIDE SEQUENCE</scope>
    <source>
        <tissue evidence="2">Leaf</tissue>
    </source>
</reference>
<keyword evidence="3" id="KW-1185">Reference proteome</keyword>
<dbReference type="Proteomes" id="UP000829196">
    <property type="component" value="Unassembled WGS sequence"/>
</dbReference>
<keyword evidence="1" id="KW-0812">Transmembrane</keyword>
<organism evidence="2 3">
    <name type="scientific">Dendrobium nobile</name>
    <name type="common">Orchid</name>
    <dbReference type="NCBI Taxonomy" id="94219"/>
    <lineage>
        <taxon>Eukaryota</taxon>
        <taxon>Viridiplantae</taxon>
        <taxon>Streptophyta</taxon>
        <taxon>Embryophyta</taxon>
        <taxon>Tracheophyta</taxon>
        <taxon>Spermatophyta</taxon>
        <taxon>Magnoliopsida</taxon>
        <taxon>Liliopsida</taxon>
        <taxon>Asparagales</taxon>
        <taxon>Orchidaceae</taxon>
        <taxon>Epidendroideae</taxon>
        <taxon>Malaxideae</taxon>
        <taxon>Dendrobiinae</taxon>
        <taxon>Dendrobium</taxon>
    </lineage>
</organism>